<dbReference type="AlphaFoldDB" id="A0AAP3V1P0"/>
<accession>A0AAP3V1P0</accession>
<comment type="caution">
    <text evidence="3">The sequence shown here is derived from an EMBL/GenBank/DDBJ whole genome shotgun (WGS) entry which is preliminary data.</text>
</comment>
<dbReference type="RefSeq" id="WP_327788545.1">
    <property type="nucleotide sequence ID" value="NZ_JARGEQ010000073.1"/>
</dbReference>
<evidence type="ECO:0000256" key="1">
    <source>
        <dbReference type="PROSITE-ProRule" id="PRU00169"/>
    </source>
</evidence>
<gene>
    <name evidence="3" type="ORF">PZ740_07005</name>
</gene>
<protein>
    <submittedName>
        <fullName evidence="3">Response regulator</fullName>
    </submittedName>
</protein>
<reference evidence="3 4" key="1">
    <citation type="submission" date="2023-03" db="EMBL/GenBank/DDBJ databases">
        <title>YIM 152171 draft genome.</title>
        <authorList>
            <person name="Yang Z."/>
        </authorList>
    </citation>
    <scope>NUCLEOTIDE SEQUENCE [LARGE SCALE GENOMIC DNA]</scope>
    <source>
        <strain evidence="3 4">YIM 152171</strain>
    </source>
</reference>
<dbReference type="GO" id="GO:0000160">
    <property type="term" value="P:phosphorelay signal transduction system"/>
    <property type="evidence" value="ECO:0007669"/>
    <property type="project" value="InterPro"/>
</dbReference>
<dbReference type="SUPFAM" id="SSF52172">
    <property type="entry name" value="CheY-like"/>
    <property type="match status" value="1"/>
</dbReference>
<proteinExistence type="predicted"/>
<evidence type="ECO:0000313" key="4">
    <source>
        <dbReference type="Proteomes" id="UP001301140"/>
    </source>
</evidence>
<evidence type="ECO:0000259" key="2">
    <source>
        <dbReference type="PROSITE" id="PS50110"/>
    </source>
</evidence>
<dbReference type="InterPro" id="IPR001789">
    <property type="entry name" value="Sig_transdc_resp-reg_receiver"/>
</dbReference>
<dbReference type="EMBL" id="JARGEQ010000073">
    <property type="protein sequence ID" value="MDF1586129.1"/>
    <property type="molecule type" value="Genomic_DNA"/>
</dbReference>
<evidence type="ECO:0000313" key="3">
    <source>
        <dbReference type="EMBL" id="MDF1586129.1"/>
    </source>
</evidence>
<name>A0AAP3V1P0_9PROT</name>
<feature type="modified residue" description="4-aspartylphosphate" evidence="1">
    <location>
        <position position="58"/>
    </location>
</feature>
<dbReference type="InterPro" id="IPR011006">
    <property type="entry name" value="CheY-like_superfamily"/>
</dbReference>
<dbReference type="Gene3D" id="3.40.50.2300">
    <property type="match status" value="1"/>
</dbReference>
<organism evidence="3 4">
    <name type="scientific">Marinimicrococcus flavescens</name>
    <dbReference type="NCBI Taxonomy" id="3031815"/>
    <lineage>
        <taxon>Bacteria</taxon>
        <taxon>Pseudomonadati</taxon>
        <taxon>Pseudomonadota</taxon>
        <taxon>Alphaproteobacteria</taxon>
        <taxon>Geminicoccales</taxon>
        <taxon>Geminicoccaceae</taxon>
        <taxon>Marinimicrococcus</taxon>
    </lineage>
</organism>
<sequence length="121" mass="12409">MSEAEGKRLLVVEDEFLIAFDLQGLLERAGHTVVGPAGSVAEGLALAGGEMLDGALLDINLQGEKVTELANALAARGVPFLFLSGYGASELPPGHDGAPVLPKPFNESELLTAVAGFAPRG</sequence>
<keyword evidence="4" id="KW-1185">Reference proteome</keyword>
<dbReference type="SMART" id="SM00448">
    <property type="entry name" value="REC"/>
    <property type="match status" value="1"/>
</dbReference>
<feature type="domain" description="Response regulatory" evidence="2">
    <location>
        <begin position="8"/>
        <end position="118"/>
    </location>
</feature>
<keyword evidence="1" id="KW-0597">Phosphoprotein</keyword>
<dbReference type="Pfam" id="PF00072">
    <property type="entry name" value="Response_reg"/>
    <property type="match status" value="1"/>
</dbReference>
<dbReference type="Proteomes" id="UP001301140">
    <property type="component" value="Unassembled WGS sequence"/>
</dbReference>
<dbReference type="PROSITE" id="PS50110">
    <property type="entry name" value="RESPONSE_REGULATORY"/>
    <property type="match status" value="1"/>
</dbReference>